<sequence>MAQFMKLLVTIALTFAVTTAIITTTTTITNPTTEKFAPKDPFKDLTSPEGVKIRPSRFLAQKDVEGQEPKARNRNAAERCNKDSEICCSTGANSTMACCNSKCMDLSTDKKNCDSDHNHLLMAKMTDHDDLMATVPRLMASTNNNIQSMKLLCIQSFLFILSIFTQLPPSH</sequence>
<name>A0A0D3B3E2_BRAOL</name>
<evidence type="ECO:0000313" key="4">
    <source>
        <dbReference type="EnsemblPlants" id="Bo3g021710.1"/>
    </source>
</evidence>
<feature type="signal peptide" evidence="3">
    <location>
        <begin position="1"/>
        <end position="20"/>
    </location>
</feature>
<dbReference type="Gramene" id="Bo3g021710.1">
    <property type="protein sequence ID" value="Bo3g021710.1"/>
    <property type="gene ID" value="Bo3g021710"/>
</dbReference>
<organism evidence="4 5">
    <name type="scientific">Brassica oleracea var. oleracea</name>
    <dbReference type="NCBI Taxonomy" id="109376"/>
    <lineage>
        <taxon>Eukaryota</taxon>
        <taxon>Viridiplantae</taxon>
        <taxon>Streptophyta</taxon>
        <taxon>Embryophyta</taxon>
        <taxon>Tracheophyta</taxon>
        <taxon>Spermatophyta</taxon>
        <taxon>Magnoliopsida</taxon>
        <taxon>eudicotyledons</taxon>
        <taxon>Gunneridae</taxon>
        <taxon>Pentapetalae</taxon>
        <taxon>rosids</taxon>
        <taxon>malvids</taxon>
        <taxon>Brassicales</taxon>
        <taxon>Brassicaceae</taxon>
        <taxon>Brassiceae</taxon>
        <taxon>Brassica</taxon>
    </lineage>
</organism>
<evidence type="ECO:0000313" key="5">
    <source>
        <dbReference type="Proteomes" id="UP000032141"/>
    </source>
</evidence>
<feature type="chain" id="PRO_5002272706" evidence="3">
    <location>
        <begin position="21"/>
        <end position="171"/>
    </location>
</feature>
<keyword evidence="5" id="KW-1185">Reference proteome</keyword>
<dbReference type="HOGENOM" id="CLU_1565034_0_0_1"/>
<dbReference type="Pfam" id="PF04885">
    <property type="entry name" value="Stig1"/>
    <property type="match status" value="1"/>
</dbReference>
<evidence type="ECO:0000256" key="1">
    <source>
        <dbReference type="ARBA" id="ARBA00006010"/>
    </source>
</evidence>
<proteinExistence type="inferred from homology"/>
<keyword evidence="2 3" id="KW-0732">Signal</keyword>
<dbReference type="STRING" id="109376.A0A0D3B3E2"/>
<reference evidence="4" key="2">
    <citation type="submission" date="2015-03" db="UniProtKB">
        <authorList>
            <consortium name="EnsemblPlants"/>
        </authorList>
    </citation>
    <scope>IDENTIFICATION</scope>
</reference>
<dbReference type="AlphaFoldDB" id="A0A0D3B3E2"/>
<accession>A0A0D3B3E2</accession>
<dbReference type="Proteomes" id="UP000032141">
    <property type="component" value="Chromosome C3"/>
</dbReference>
<comment type="similarity">
    <text evidence="1">Belongs to the STIG1 family.</text>
</comment>
<protein>
    <submittedName>
        <fullName evidence="4">Uncharacterized protein</fullName>
    </submittedName>
</protein>
<dbReference type="InterPro" id="IPR006969">
    <property type="entry name" value="Stig-like"/>
</dbReference>
<reference evidence="4 5" key="1">
    <citation type="journal article" date="2014" name="Genome Biol.">
        <title>Transcriptome and methylome profiling reveals relics of genome dominance in the mesopolyploid Brassica oleracea.</title>
        <authorList>
            <person name="Parkin I.A."/>
            <person name="Koh C."/>
            <person name="Tang H."/>
            <person name="Robinson S.J."/>
            <person name="Kagale S."/>
            <person name="Clarke W.E."/>
            <person name="Town C.D."/>
            <person name="Nixon J."/>
            <person name="Krishnakumar V."/>
            <person name="Bidwell S.L."/>
            <person name="Denoeud F."/>
            <person name="Belcram H."/>
            <person name="Links M.G."/>
            <person name="Just J."/>
            <person name="Clarke C."/>
            <person name="Bender T."/>
            <person name="Huebert T."/>
            <person name="Mason A.S."/>
            <person name="Pires J.C."/>
            <person name="Barker G."/>
            <person name="Moore J."/>
            <person name="Walley P.G."/>
            <person name="Manoli S."/>
            <person name="Batley J."/>
            <person name="Edwards D."/>
            <person name="Nelson M.N."/>
            <person name="Wang X."/>
            <person name="Paterson A.H."/>
            <person name="King G."/>
            <person name="Bancroft I."/>
            <person name="Chalhoub B."/>
            <person name="Sharpe A.G."/>
        </authorList>
    </citation>
    <scope>NUCLEOTIDE SEQUENCE</scope>
    <source>
        <strain evidence="4 5">cv. TO1000</strain>
    </source>
</reference>
<evidence type="ECO:0000256" key="3">
    <source>
        <dbReference type="SAM" id="SignalP"/>
    </source>
</evidence>
<evidence type="ECO:0000256" key="2">
    <source>
        <dbReference type="ARBA" id="ARBA00022729"/>
    </source>
</evidence>
<dbReference type="OMA" id="TMACCNS"/>
<dbReference type="EnsemblPlants" id="Bo3g021710.1">
    <property type="protein sequence ID" value="Bo3g021710.1"/>
    <property type="gene ID" value="Bo3g021710"/>
</dbReference>